<dbReference type="NCBIfam" id="TIGR01097">
    <property type="entry name" value="PhnE"/>
    <property type="match status" value="1"/>
</dbReference>
<dbReference type="eggNOG" id="COG3639">
    <property type="taxonomic scope" value="Bacteria"/>
</dbReference>
<evidence type="ECO:0000313" key="9">
    <source>
        <dbReference type="EMBL" id="KEO81277.1"/>
    </source>
</evidence>
<dbReference type="PANTHER" id="PTHR30043">
    <property type="entry name" value="PHOSPHONATES TRANSPORT SYSTEM PERMEASE PROTEIN"/>
    <property type="match status" value="1"/>
</dbReference>
<dbReference type="CDD" id="cd06261">
    <property type="entry name" value="TM_PBP2"/>
    <property type="match status" value="1"/>
</dbReference>
<keyword evidence="6 7" id="KW-0472">Membrane</keyword>
<dbReference type="GO" id="GO:0015416">
    <property type="term" value="F:ABC-type phosphonate transporter activity"/>
    <property type="evidence" value="ECO:0007669"/>
    <property type="project" value="InterPro"/>
</dbReference>
<dbReference type="PROSITE" id="PS50928">
    <property type="entry name" value="ABC_TM1"/>
    <property type="match status" value="1"/>
</dbReference>
<dbReference type="RefSeq" id="WP_038093659.1">
    <property type="nucleotide sequence ID" value="NZ_JMIR01000041.1"/>
</dbReference>
<dbReference type="GO" id="GO:0005886">
    <property type="term" value="C:plasma membrane"/>
    <property type="evidence" value="ECO:0007669"/>
    <property type="project" value="UniProtKB-SubCell"/>
</dbReference>
<dbReference type="PANTHER" id="PTHR30043:SF8">
    <property type="entry name" value="ABC TRANSPORTER, PERMEASE PROTEIN CC0363, PUTATIVE-RELATED"/>
    <property type="match status" value="1"/>
</dbReference>
<dbReference type="InterPro" id="IPR035906">
    <property type="entry name" value="MetI-like_sf"/>
</dbReference>
<dbReference type="Gene3D" id="1.10.3720.10">
    <property type="entry name" value="MetI-like"/>
    <property type="match status" value="1"/>
</dbReference>
<evidence type="ECO:0000259" key="8">
    <source>
        <dbReference type="PROSITE" id="PS50928"/>
    </source>
</evidence>
<dbReference type="InterPro" id="IPR000515">
    <property type="entry name" value="MetI-like"/>
</dbReference>
<organism evidence="9 10">
    <name type="scientific">Tumebacillus flagellatus</name>
    <dbReference type="NCBI Taxonomy" id="1157490"/>
    <lineage>
        <taxon>Bacteria</taxon>
        <taxon>Bacillati</taxon>
        <taxon>Bacillota</taxon>
        <taxon>Bacilli</taxon>
        <taxon>Bacillales</taxon>
        <taxon>Alicyclobacillaceae</taxon>
        <taxon>Tumebacillus</taxon>
    </lineage>
</organism>
<dbReference type="Pfam" id="PF00528">
    <property type="entry name" value="BPD_transp_1"/>
    <property type="match status" value="1"/>
</dbReference>
<evidence type="ECO:0000256" key="7">
    <source>
        <dbReference type="RuleBase" id="RU363032"/>
    </source>
</evidence>
<feature type="transmembrane region" description="Helical" evidence="7">
    <location>
        <begin position="21"/>
        <end position="41"/>
    </location>
</feature>
<accession>A0A074M5K5</accession>
<feature type="transmembrane region" description="Helical" evidence="7">
    <location>
        <begin position="85"/>
        <end position="104"/>
    </location>
</feature>
<proteinExistence type="inferred from homology"/>
<sequence>MSQAQKTFSAPKKTTGQKVSSTISWLIVLALIIWSCTGMSFDWQKALDSMPIVKRIFQGLFHPEWSFFNEDEGVLDNMIITLETAFFGTSIAALLAVPFGFLAARNMSKRFVWISWLGKRILNIIRTLPELIIAIIFLVAVGPGPFAGMLAIGFHSIGMIGKLYSEAIENMDEGPMEALTAVGANRIQTLFFAVLPQVLPEFFSFALYKFEIDVRAASVLGMVGAGGIGTPLLFSLQSQAWNRVGIIFIGIVIAVVVIDFISGAIRKRLV</sequence>
<dbReference type="STRING" id="1157490.EL26_21605"/>
<gene>
    <name evidence="9" type="ORF">EL26_21605</name>
</gene>
<keyword evidence="3 7" id="KW-0813">Transport</keyword>
<dbReference type="AlphaFoldDB" id="A0A074M5K5"/>
<evidence type="ECO:0000256" key="1">
    <source>
        <dbReference type="ARBA" id="ARBA00004141"/>
    </source>
</evidence>
<feature type="domain" description="ABC transmembrane type-1" evidence="8">
    <location>
        <begin position="78"/>
        <end position="262"/>
    </location>
</feature>
<keyword evidence="10" id="KW-1185">Reference proteome</keyword>
<protein>
    <submittedName>
        <fullName evidence="9">Phosphate ABC transporter permease</fullName>
    </submittedName>
</protein>
<evidence type="ECO:0000256" key="5">
    <source>
        <dbReference type="ARBA" id="ARBA00022989"/>
    </source>
</evidence>
<evidence type="ECO:0000256" key="6">
    <source>
        <dbReference type="ARBA" id="ARBA00023136"/>
    </source>
</evidence>
<keyword evidence="4 7" id="KW-0812">Transmembrane</keyword>
<name>A0A074M5K5_9BACL</name>
<evidence type="ECO:0000256" key="4">
    <source>
        <dbReference type="ARBA" id="ARBA00022692"/>
    </source>
</evidence>
<keyword evidence="5 7" id="KW-1133">Transmembrane helix</keyword>
<reference evidence="9 10" key="1">
    <citation type="journal article" date="2013" name="Int. J. Syst. Evol. Microbiol.">
        <title>Tumebacillus flagellatus sp. nov., an alpha-amylase/pullulanase-producing bacterium isolated from cassava wastewater.</title>
        <authorList>
            <person name="Wang Q."/>
            <person name="Xie N."/>
            <person name="Qin Y."/>
            <person name="Shen N."/>
            <person name="Zhu J."/>
            <person name="Mi H."/>
            <person name="Huang R."/>
        </authorList>
    </citation>
    <scope>NUCLEOTIDE SEQUENCE [LARGE SCALE GENOMIC DNA]</scope>
    <source>
        <strain evidence="9 10">GST4</strain>
    </source>
</reference>
<dbReference type="EMBL" id="JMIR01000041">
    <property type="protein sequence ID" value="KEO81277.1"/>
    <property type="molecule type" value="Genomic_DNA"/>
</dbReference>
<dbReference type="OrthoDB" id="8557224at2"/>
<feature type="transmembrane region" description="Helical" evidence="7">
    <location>
        <begin position="246"/>
        <end position="265"/>
    </location>
</feature>
<evidence type="ECO:0000313" key="10">
    <source>
        <dbReference type="Proteomes" id="UP000027931"/>
    </source>
</evidence>
<dbReference type="SUPFAM" id="SSF161098">
    <property type="entry name" value="MetI-like"/>
    <property type="match status" value="1"/>
</dbReference>
<dbReference type="GO" id="GO:0030313">
    <property type="term" value="C:cell envelope"/>
    <property type="evidence" value="ECO:0007669"/>
    <property type="project" value="UniProtKB-SubCell"/>
</dbReference>
<comment type="subcellular location">
    <subcellularLocation>
        <location evidence="2">Cell envelope</location>
    </subcellularLocation>
    <subcellularLocation>
        <location evidence="7">Cell membrane</location>
        <topology evidence="7">Multi-pass membrane protein</topology>
    </subcellularLocation>
    <subcellularLocation>
        <location evidence="1">Membrane</location>
        <topology evidence="1">Multi-pass membrane protein</topology>
    </subcellularLocation>
</comment>
<evidence type="ECO:0000256" key="3">
    <source>
        <dbReference type="ARBA" id="ARBA00022448"/>
    </source>
</evidence>
<dbReference type="Proteomes" id="UP000027931">
    <property type="component" value="Unassembled WGS sequence"/>
</dbReference>
<dbReference type="InterPro" id="IPR005769">
    <property type="entry name" value="PhnE/PtxC"/>
</dbReference>
<comment type="caution">
    <text evidence="9">The sequence shown here is derived from an EMBL/GenBank/DDBJ whole genome shotgun (WGS) entry which is preliminary data.</text>
</comment>
<comment type="similarity">
    <text evidence="7">Belongs to the binding-protein-dependent transport system permease family.</text>
</comment>
<evidence type="ECO:0000256" key="2">
    <source>
        <dbReference type="ARBA" id="ARBA00004196"/>
    </source>
</evidence>
<feature type="transmembrane region" description="Helical" evidence="7">
    <location>
        <begin position="214"/>
        <end position="234"/>
    </location>
</feature>